<dbReference type="EMBL" id="NGFP01000034">
    <property type="protein sequence ID" value="OUC97608.1"/>
    <property type="molecule type" value="Genomic_DNA"/>
</dbReference>
<organism evidence="2 3">
    <name type="scientific">Streptosporangium minutum</name>
    <dbReference type="NCBI Taxonomy" id="569862"/>
    <lineage>
        <taxon>Bacteria</taxon>
        <taxon>Bacillati</taxon>
        <taxon>Actinomycetota</taxon>
        <taxon>Actinomycetes</taxon>
        <taxon>Streptosporangiales</taxon>
        <taxon>Streptosporangiaceae</taxon>
        <taxon>Streptosporangium</taxon>
    </lineage>
</organism>
<keyword evidence="1" id="KW-0732">Signal</keyword>
<reference evidence="2 3" key="1">
    <citation type="submission" date="2017-05" db="EMBL/GenBank/DDBJ databases">
        <title>Biotechnological potential of actinobacteria isolated from South African environments.</title>
        <authorList>
            <person name="Le Roes-Hill M."/>
            <person name="Prins A."/>
            <person name="Durrell K.A."/>
        </authorList>
    </citation>
    <scope>NUCLEOTIDE SEQUENCE [LARGE SCALE GENOMIC DNA]</scope>
    <source>
        <strain evidence="2">M26</strain>
    </source>
</reference>
<dbReference type="AlphaFoldDB" id="A0A243RRC8"/>
<gene>
    <name evidence="2" type="ORF">CA984_10325</name>
</gene>
<sequence>MRFTPALLAGIAGTLILVPTPATAGDEEADVDVRLAQLEYTSGMIVTFTDSRPSDDIGMVQTGMIGRTLLIARDEGDTFLETYLKITPRDVAVPRRLVDDHGTDTPPELQLRRITASPVVADSLAPPRSAVISGAAACNFSHFNWFDWHDAGVPGMAPKSYLASQFGGKKRYSDSYVANCTPEGSPSYLYARHRIYYMNALGNYVKHFDSKLAPWQHQAIEKGSIKRWRKVHYDDGWNSSPSCGGGNCVYTREGRFHD</sequence>
<keyword evidence="3" id="KW-1185">Reference proteome</keyword>
<protein>
    <submittedName>
        <fullName evidence="2">Uncharacterized protein</fullName>
    </submittedName>
</protein>
<evidence type="ECO:0000256" key="1">
    <source>
        <dbReference type="SAM" id="SignalP"/>
    </source>
</evidence>
<dbReference type="Proteomes" id="UP000194761">
    <property type="component" value="Unassembled WGS sequence"/>
</dbReference>
<feature type="chain" id="PRO_5013326437" evidence="1">
    <location>
        <begin position="25"/>
        <end position="258"/>
    </location>
</feature>
<evidence type="ECO:0000313" key="3">
    <source>
        <dbReference type="Proteomes" id="UP000194761"/>
    </source>
</evidence>
<comment type="caution">
    <text evidence="2">The sequence shown here is derived from an EMBL/GenBank/DDBJ whole genome shotgun (WGS) entry which is preliminary data.</text>
</comment>
<name>A0A243RRC8_9ACTN</name>
<accession>A0A243RRC8</accession>
<proteinExistence type="predicted"/>
<feature type="signal peptide" evidence="1">
    <location>
        <begin position="1"/>
        <end position="24"/>
    </location>
</feature>
<dbReference type="RefSeq" id="WP_086570661.1">
    <property type="nucleotide sequence ID" value="NZ_NGFP01000034.1"/>
</dbReference>
<evidence type="ECO:0000313" key="2">
    <source>
        <dbReference type="EMBL" id="OUC97608.1"/>
    </source>
</evidence>